<dbReference type="Proteomes" id="UP000799437">
    <property type="component" value="Unassembled WGS sequence"/>
</dbReference>
<evidence type="ECO:0000313" key="9">
    <source>
        <dbReference type="EMBL" id="KAF2761130.1"/>
    </source>
</evidence>
<evidence type="ECO:0000256" key="7">
    <source>
        <dbReference type="SAM" id="MobiDB-lite"/>
    </source>
</evidence>
<dbReference type="PANTHER" id="PTHR24324:SF5">
    <property type="entry name" value="HEMATOPOIETICALLY-EXPRESSED HOMEOBOX PROTEIN HHEX"/>
    <property type="match status" value="1"/>
</dbReference>
<dbReference type="SUPFAM" id="SSF46689">
    <property type="entry name" value="Homeodomain-like"/>
    <property type="match status" value="1"/>
</dbReference>
<sequence>MVDRLFTPISPPNSPGMSVYHAVPSNSEWQARDLKAIETELVTPEGSMAGLPSEPLGPHVDVDKHSLLRTHEAFPYSVQRPSSHPTPLDSDNSSPTPKQDRTTMSDLGEERQTPINYGGSAPPSPVSRLTPPSPSAAKSDSQDESGDEDCEDDMLDDEEPKRPLTAQELRAQKRKMKRFRLTHNQTRFLMSEFARQAHPDAAHRERLAREIPGLSPRQVQVWFQNRRAKLKRLTSDDRERMMRSRALPEDFDMSHALHSPFGGPPGMGTPLASPGGFSPAFGDGNMVRPLSIDTFRRVSNGTHMSPTGISPAFGGFNFTPPQSATDSISPISGPGDTPFTFPSAPLESPRRTKPFVGPVTTGSCYTSHPQIPRLQVHDRIQRSRAESLTSPLRTSMSYSDGLNGSHDNTSPYGHDGSRTLSNTILPYGMGYCYSPVPGFQASAATRMRSFSGTVPRRIELSSHYTSSRSNTTPQTATYPNFQGSPLLTSQSYEMPHLSAPHHISTFQNSFMRQDAGDAFPPVGAVLGEIADGHSQDGEHHDSNSNNSRY</sequence>
<evidence type="ECO:0000256" key="3">
    <source>
        <dbReference type="ARBA" id="ARBA00023155"/>
    </source>
</evidence>
<evidence type="ECO:0000256" key="6">
    <source>
        <dbReference type="RuleBase" id="RU000682"/>
    </source>
</evidence>
<evidence type="ECO:0000256" key="1">
    <source>
        <dbReference type="ARBA" id="ARBA00004123"/>
    </source>
</evidence>
<dbReference type="GO" id="GO:0005634">
    <property type="term" value="C:nucleus"/>
    <property type="evidence" value="ECO:0007669"/>
    <property type="project" value="UniProtKB-SubCell"/>
</dbReference>
<gene>
    <name evidence="9" type="ORF">EJ05DRAFT_497689</name>
</gene>
<protein>
    <submittedName>
        <fullName evidence="9">Homeobox-domain-containing protein</fullName>
    </submittedName>
</protein>
<feature type="compositionally biased region" description="Polar residues" evidence="7">
    <location>
        <begin position="319"/>
        <end position="330"/>
    </location>
</feature>
<feature type="compositionally biased region" description="Polar residues" evidence="7">
    <location>
        <begin position="79"/>
        <end position="97"/>
    </location>
</feature>
<dbReference type="GO" id="GO:0006357">
    <property type="term" value="P:regulation of transcription by RNA polymerase II"/>
    <property type="evidence" value="ECO:0007669"/>
    <property type="project" value="TreeGrafter"/>
</dbReference>
<feature type="region of interest" description="Disordered" evidence="7">
    <location>
        <begin position="43"/>
        <end position="161"/>
    </location>
</feature>
<feature type="compositionally biased region" description="Basic and acidic residues" evidence="7">
    <location>
        <begin position="98"/>
        <end position="112"/>
    </location>
</feature>
<feature type="compositionally biased region" description="Acidic residues" evidence="7">
    <location>
        <begin position="142"/>
        <end position="158"/>
    </location>
</feature>
<dbReference type="PANTHER" id="PTHR24324">
    <property type="entry name" value="HOMEOBOX PROTEIN HHEX"/>
    <property type="match status" value="1"/>
</dbReference>
<feature type="compositionally biased region" description="Basic and acidic residues" evidence="7">
    <location>
        <begin position="60"/>
        <end position="72"/>
    </location>
</feature>
<dbReference type="EMBL" id="ML996567">
    <property type="protein sequence ID" value="KAF2761130.1"/>
    <property type="molecule type" value="Genomic_DNA"/>
</dbReference>
<feature type="DNA-binding region" description="Homeobox" evidence="5">
    <location>
        <begin position="174"/>
        <end position="234"/>
    </location>
</feature>
<dbReference type="RefSeq" id="XP_033603581.1">
    <property type="nucleotide sequence ID" value="XM_033746572.1"/>
</dbReference>
<feature type="compositionally biased region" description="Polar residues" evidence="7">
    <location>
        <begin position="386"/>
        <end position="411"/>
    </location>
</feature>
<dbReference type="GeneID" id="54487626"/>
<feature type="domain" description="Homeobox" evidence="8">
    <location>
        <begin position="172"/>
        <end position="233"/>
    </location>
</feature>
<dbReference type="PROSITE" id="PS50071">
    <property type="entry name" value="HOMEOBOX_2"/>
    <property type="match status" value="1"/>
</dbReference>
<feature type="compositionally biased region" description="Polar residues" evidence="7">
    <location>
        <begin position="360"/>
        <end position="369"/>
    </location>
</feature>
<organism evidence="9 10">
    <name type="scientific">Pseudovirgaria hyperparasitica</name>
    <dbReference type="NCBI Taxonomy" id="470096"/>
    <lineage>
        <taxon>Eukaryota</taxon>
        <taxon>Fungi</taxon>
        <taxon>Dikarya</taxon>
        <taxon>Ascomycota</taxon>
        <taxon>Pezizomycotina</taxon>
        <taxon>Dothideomycetes</taxon>
        <taxon>Dothideomycetes incertae sedis</taxon>
        <taxon>Acrospermales</taxon>
        <taxon>Acrospermaceae</taxon>
        <taxon>Pseudovirgaria</taxon>
    </lineage>
</organism>
<dbReference type="OrthoDB" id="6159439at2759"/>
<dbReference type="Gene3D" id="1.10.10.60">
    <property type="entry name" value="Homeodomain-like"/>
    <property type="match status" value="1"/>
</dbReference>
<dbReference type="InterPro" id="IPR001356">
    <property type="entry name" value="HD"/>
</dbReference>
<dbReference type="CDD" id="cd00086">
    <property type="entry name" value="homeodomain"/>
    <property type="match status" value="1"/>
</dbReference>
<dbReference type="SMART" id="SM00389">
    <property type="entry name" value="HOX"/>
    <property type="match status" value="1"/>
</dbReference>
<evidence type="ECO:0000256" key="4">
    <source>
        <dbReference type="ARBA" id="ARBA00023242"/>
    </source>
</evidence>
<dbReference type="InterPro" id="IPR009057">
    <property type="entry name" value="Homeodomain-like_sf"/>
</dbReference>
<keyword evidence="10" id="KW-1185">Reference proteome</keyword>
<evidence type="ECO:0000256" key="5">
    <source>
        <dbReference type="PROSITE-ProRule" id="PRU00108"/>
    </source>
</evidence>
<dbReference type="GO" id="GO:0000978">
    <property type="term" value="F:RNA polymerase II cis-regulatory region sequence-specific DNA binding"/>
    <property type="evidence" value="ECO:0007669"/>
    <property type="project" value="TreeGrafter"/>
</dbReference>
<keyword evidence="3 5" id="KW-0371">Homeobox</keyword>
<comment type="subcellular location">
    <subcellularLocation>
        <location evidence="1 5 6">Nucleus</location>
    </subcellularLocation>
</comment>
<evidence type="ECO:0000256" key="2">
    <source>
        <dbReference type="ARBA" id="ARBA00023125"/>
    </source>
</evidence>
<proteinExistence type="predicted"/>
<dbReference type="AlphaFoldDB" id="A0A6A6WGF9"/>
<evidence type="ECO:0000259" key="8">
    <source>
        <dbReference type="PROSITE" id="PS50071"/>
    </source>
</evidence>
<dbReference type="GO" id="GO:0030154">
    <property type="term" value="P:cell differentiation"/>
    <property type="evidence" value="ECO:0007669"/>
    <property type="project" value="TreeGrafter"/>
</dbReference>
<reference evidence="9" key="1">
    <citation type="journal article" date="2020" name="Stud. Mycol.">
        <title>101 Dothideomycetes genomes: a test case for predicting lifestyles and emergence of pathogens.</title>
        <authorList>
            <person name="Haridas S."/>
            <person name="Albert R."/>
            <person name="Binder M."/>
            <person name="Bloem J."/>
            <person name="Labutti K."/>
            <person name="Salamov A."/>
            <person name="Andreopoulos B."/>
            <person name="Baker S."/>
            <person name="Barry K."/>
            <person name="Bills G."/>
            <person name="Bluhm B."/>
            <person name="Cannon C."/>
            <person name="Castanera R."/>
            <person name="Culley D."/>
            <person name="Daum C."/>
            <person name="Ezra D."/>
            <person name="Gonzalez J."/>
            <person name="Henrissat B."/>
            <person name="Kuo A."/>
            <person name="Liang C."/>
            <person name="Lipzen A."/>
            <person name="Lutzoni F."/>
            <person name="Magnuson J."/>
            <person name="Mondo S."/>
            <person name="Nolan M."/>
            <person name="Ohm R."/>
            <person name="Pangilinan J."/>
            <person name="Park H.-J."/>
            <person name="Ramirez L."/>
            <person name="Alfaro M."/>
            <person name="Sun H."/>
            <person name="Tritt A."/>
            <person name="Yoshinaga Y."/>
            <person name="Zwiers L.-H."/>
            <person name="Turgeon B."/>
            <person name="Goodwin S."/>
            <person name="Spatafora J."/>
            <person name="Crous P."/>
            <person name="Grigoriev I."/>
        </authorList>
    </citation>
    <scope>NUCLEOTIDE SEQUENCE</scope>
    <source>
        <strain evidence="9">CBS 121739</strain>
    </source>
</reference>
<name>A0A6A6WGF9_9PEZI</name>
<dbReference type="Pfam" id="PF00046">
    <property type="entry name" value="Homeodomain"/>
    <property type="match status" value="1"/>
</dbReference>
<feature type="compositionally biased region" description="Basic and acidic residues" evidence="7">
    <location>
        <begin position="375"/>
        <end position="385"/>
    </location>
</feature>
<keyword evidence="2 5" id="KW-0238">DNA-binding</keyword>
<evidence type="ECO:0000313" key="10">
    <source>
        <dbReference type="Proteomes" id="UP000799437"/>
    </source>
</evidence>
<feature type="region of interest" description="Disordered" evidence="7">
    <location>
        <begin position="311"/>
        <end position="415"/>
    </location>
</feature>
<accession>A0A6A6WGF9</accession>
<keyword evidence="4 5" id="KW-0539">Nucleus</keyword>
<dbReference type="InterPro" id="IPR051000">
    <property type="entry name" value="Homeobox_DNA-bind_prot"/>
</dbReference>